<evidence type="ECO:0000256" key="1">
    <source>
        <dbReference type="SAM" id="Phobius"/>
    </source>
</evidence>
<accession>A0A812UD14</accession>
<dbReference type="OrthoDB" id="410651at2759"/>
<keyword evidence="3" id="KW-1185">Reference proteome</keyword>
<reference evidence="2" key="1">
    <citation type="submission" date="2021-02" db="EMBL/GenBank/DDBJ databases">
        <authorList>
            <person name="Dougan E. K."/>
            <person name="Rhodes N."/>
            <person name="Thang M."/>
            <person name="Chan C."/>
        </authorList>
    </citation>
    <scope>NUCLEOTIDE SEQUENCE</scope>
</reference>
<feature type="transmembrane region" description="Helical" evidence="1">
    <location>
        <begin position="58"/>
        <end position="78"/>
    </location>
</feature>
<dbReference type="Proteomes" id="UP000604046">
    <property type="component" value="Unassembled WGS sequence"/>
</dbReference>
<keyword evidence="1" id="KW-1133">Transmembrane helix</keyword>
<feature type="transmembrane region" description="Helical" evidence="1">
    <location>
        <begin position="21"/>
        <end position="46"/>
    </location>
</feature>
<protein>
    <submittedName>
        <fullName evidence="2">Uncharacterized protein</fullName>
    </submittedName>
</protein>
<evidence type="ECO:0000313" key="3">
    <source>
        <dbReference type="Proteomes" id="UP000604046"/>
    </source>
</evidence>
<sequence>MPKPDRNQSDFVKLGVGETSMFLWVPSFVTFLSLPGIIGGCLAMKWSPSVQARVSTLATLSAGPLYLSVSFMKFMLLMMQASLNSARRESGINVPDQHVYKVVGGAADGAMVLMDDSGPFGQFNRAQRGLQNHYEQVR</sequence>
<keyword evidence="1" id="KW-0812">Transmembrane</keyword>
<dbReference type="EMBL" id="CAJNDS010002713">
    <property type="protein sequence ID" value="CAE7571146.1"/>
    <property type="molecule type" value="Genomic_DNA"/>
</dbReference>
<evidence type="ECO:0000313" key="2">
    <source>
        <dbReference type="EMBL" id="CAE7571146.1"/>
    </source>
</evidence>
<comment type="caution">
    <text evidence="2">The sequence shown here is derived from an EMBL/GenBank/DDBJ whole genome shotgun (WGS) entry which is preliminary data.</text>
</comment>
<name>A0A812UD14_9DINO</name>
<gene>
    <name evidence="2" type="ORF">SNAT2548_LOCUS32529</name>
</gene>
<organism evidence="2 3">
    <name type="scientific">Symbiodinium natans</name>
    <dbReference type="NCBI Taxonomy" id="878477"/>
    <lineage>
        <taxon>Eukaryota</taxon>
        <taxon>Sar</taxon>
        <taxon>Alveolata</taxon>
        <taxon>Dinophyceae</taxon>
        <taxon>Suessiales</taxon>
        <taxon>Symbiodiniaceae</taxon>
        <taxon>Symbiodinium</taxon>
    </lineage>
</organism>
<dbReference type="AlphaFoldDB" id="A0A812UD14"/>
<keyword evidence="1" id="KW-0472">Membrane</keyword>
<proteinExistence type="predicted"/>